<dbReference type="InterPro" id="IPR027266">
    <property type="entry name" value="TrmE/GcvT-like"/>
</dbReference>
<dbReference type="SUPFAM" id="SSF103025">
    <property type="entry name" value="Folate-binding domain"/>
    <property type="match status" value="1"/>
</dbReference>
<organism evidence="1">
    <name type="scientific">marine metagenome</name>
    <dbReference type="NCBI Taxonomy" id="408172"/>
    <lineage>
        <taxon>unclassified sequences</taxon>
        <taxon>metagenomes</taxon>
        <taxon>ecological metagenomes</taxon>
    </lineage>
</organism>
<dbReference type="EMBL" id="UINC01222203">
    <property type="protein sequence ID" value="SVE50878.1"/>
    <property type="molecule type" value="Genomic_DNA"/>
</dbReference>
<dbReference type="GO" id="GO:0016226">
    <property type="term" value="P:iron-sulfur cluster assembly"/>
    <property type="evidence" value="ECO:0007669"/>
    <property type="project" value="TreeGrafter"/>
</dbReference>
<evidence type="ECO:0000313" key="1">
    <source>
        <dbReference type="EMBL" id="SVE50878.1"/>
    </source>
</evidence>
<accession>A0A383E439</accession>
<protein>
    <submittedName>
        <fullName evidence="1">Uncharacterized protein</fullName>
    </submittedName>
</protein>
<sequence>MIIHLKNRALLKLSGSENEAFLQAQLSNDISKLDDSSVQLNAYCQHQGKILALFWVIRAGDDFLLSFPIDLLDSIKARLQMYVLMADVKITDVTEQYLQIGLIGKSQKDSFTINEQLSLILADPKNLSKFDLTSQDYWDKACIDSFLPEISIASTETYIPQMLNLDI</sequence>
<proteinExistence type="predicted"/>
<dbReference type="AlphaFoldDB" id="A0A383E439"/>
<gene>
    <name evidence="1" type="ORF">METZ01_LOCUS503732</name>
</gene>
<name>A0A383E439_9ZZZZ</name>
<feature type="non-terminal residue" evidence="1">
    <location>
        <position position="167"/>
    </location>
</feature>
<dbReference type="PANTHER" id="PTHR22602">
    <property type="entry name" value="TRANSFERASE CAF17, MITOCHONDRIAL-RELATED"/>
    <property type="match status" value="1"/>
</dbReference>
<dbReference type="InterPro" id="IPR045179">
    <property type="entry name" value="YgfZ/GcvT"/>
</dbReference>
<dbReference type="PANTHER" id="PTHR22602:SF0">
    <property type="entry name" value="TRANSFERASE CAF17, MITOCHONDRIAL-RELATED"/>
    <property type="match status" value="1"/>
</dbReference>
<reference evidence="1" key="1">
    <citation type="submission" date="2018-05" db="EMBL/GenBank/DDBJ databases">
        <authorList>
            <person name="Lanie J.A."/>
            <person name="Ng W.-L."/>
            <person name="Kazmierczak K.M."/>
            <person name="Andrzejewski T.M."/>
            <person name="Davidsen T.M."/>
            <person name="Wayne K.J."/>
            <person name="Tettelin H."/>
            <person name="Glass J.I."/>
            <person name="Rusch D."/>
            <person name="Podicherti R."/>
            <person name="Tsui H.-C.T."/>
            <person name="Winkler M.E."/>
        </authorList>
    </citation>
    <scope>NUCLEOTIDE SEQUENCE</scope>
</reference>
<feature type="non-terminal residue" evidence="1">
    <location>
        <position position="1"/>
    </location>
</feature>
<dbReference type="Gene3D" id="3.30.1360.120">
    <property type="entry name" value="Probable tRNA modification gtpase trme, domain 1"/>
    <property type="match status" value="1"/>
</dbReference>